<feature type="non-terminal residue" evidence="2">
    <location>
        <position position="1"/>
    </location>
</feature>
<dbReference type="HOGENOM" id="CLU_2190172_0_0_1"/>
<evidence type="ECO:0000313" key="3">
    <source>
        <dbReference type="Proteomes" id="UP000030669"/>
    </source>
</evidence>
<dbReference type="AlphaFoldDB" id="S7PQK0"/>
<organism evidence="2 3">
    <name type="scientific">Gloeophyllum trabeum (strain ATCC 11539 / FP-39264 / Madison 617)</name>
    <name type="common">Brown rot fungus</name>
    <dbReference type="NCBI Taxonomy" id="670483"/>
    <lineage>
        <taxon>Eukaryota</taxon>
        <taxon>Fungi</taxon>
        <taxon>Dikarya</taxon>
        <taxon>Basidiomycota</taxon>
        <taxon>Agaricomycotina</taxon>
        <taxon>Agaricomycetes</taxon>
        <taxon>Gloeophyllales</taxon>
        <taxon>Gloeophyllaceae</taxon>
        <taxon>Gloeophyllum</taxon>
    </lineage>
</organism>
<reference evidence="2 3" key="1">
    <citation type="journal article" date="2012" name="Science">
        <title>The Paleozoic origin of enzymatic lignin decomposition reconstructed from 31 fungal genomes.</title>
        <authorList>
            <person name="Floudas D."/>
            <person name="Binder M."/>
            <person name="Riley R."/>
            <person name="Barry K."/>
            <person name="Blanchette R.A."/>
            <person name="Henrissat B."/>
            <person name="Martinez A.T."/>
            <person name="Otillar R."/>
            <person name="Spatafora J.W."/>
            <person name="Yadav J.S."/>
            <person name="Aerts A."/>
            <person name="Benoit I."/>
            <person name="Boyd A."/>
            <person name="Carlson A."/>
            <person name="Copeland A."/>
            <person name="Coutinho P.M."/>
            <person name="de Vries R.P."/>
            <person name="Ferreira P."/>
            <person name="Findley K."/>
            <person name="Foster B."/>
            <person name="Gaskell J."/>
            <person name="Glotzer D."/>
            <person name="Gorecki P."/>
            <person name="Heitman J."/>
            <person name="Hesse C."/>
            <person name="Hori C."/>
            <person name="Igarashi K."/>
            <person name="Jurgens J.A."/>
            <person name="Kallen N."/>
            <person name="Kersten P."/>
            <person name="Kohler A."/>
            <person name="Kuees U."/>
            <person name="Kumar T.K.A."/>
            <person name="Kuo A."/>
            <person name="LaButti K."/>
            <person name="Larrondo L.F."/>
            <person name="Lindquist E."/>
            <person name="Ling A."/>
            <person name="Lombard V."/>
            <person name="Lucas S."/>
            <person name="Lundell T."/>
            <person name="Martin R."/>
            <person name="McLaughlin D.J."/>
            <person name="Morgenstern I."/>
            <person name="Morin E."/>
            <person name="Murat C."/>
            <person name="Nagy L.G."/>
            <person name="Nolan M."/>
            <person name="Ohm R.A."/>
            <person name="Patyshakuliyeva A."/>
            <person name="Rokas A."/>
            <person name="Ruiz-Duenas F.J."/>
            <person name="Sabat G."/>
            <person name="Salamov A."/>
            <person name="Samejima M."/>
            <person name="Schmutz J."/>
            <person name="Slot J.C."/>
            <person name="St John F."/>
            <person name="Stenlid J."/>
            <person name="Sun H."/>
            <person name="Sun S."/>
            <person name="Syed K."/>
            <person name="Tsang A."/>
            <person name="Wiebenga A."/>
            <person name="Young D."/>
            <person name="Pisabarro A."/>
            <person name="Eastwood D.C."/>
            <person name="Martin F."/>
            <person name="Cullen D."/>
            <person name="Grigoriev I.V."/>
            <person name="Hibbett D.S."/>
        </authorList>
    </citation>
    <scope>NUCLEOTIDE SEQUENCE [LARGE SCALE GENOMIC DNA]</scope>
    <source>
        <strain evidence="2 3">ATCC 11539</strain>
    </source>
</reference>
<dbReference type="GeneID" id="19302980"/>
<gene>
    <name evidence="2" type="ORF">GLOTRDRAFT_134269</name>
</gene>
<keyword evidence="3" id="KW-1185">Reference proteome</keyword>
<dbReference type="EMBL" id="KB469367">
    <property type="protein sequence ID" value="EPQ50086.1"/>
    <property type="molecule type" value="Genomic_DNA"/>
</dbReference>
<dbReference type="RefSeq" id="XP_007871459.1">
    <property type="nucleotide sequence ID" value="XM_007873268.1"/>
</dbReference>
<feature type="region of interest" description="Disordered" evidence="1">
    <location>
        <begin position="55"/>
        <end position="109"/>
    </location>
</feature>
<evidence type="ECO:0000313" key="2">
    <source>
        <dbReference type="EMBL" id="EPQ50086.1"/>
    </source>
</evidence>
<feature type="compositionally biased region" description="Acidic residues" evidence="1">
    <location>
        <begin position="87"/>
        <end position="98"/>
    </location>
</feature>
<feature type="compositionally biased region" description="Basic and acidic residues" evidence="1">
    <location>
        <begin position="62"/>
        <end position="86"/>
    </location>
</feature>
<protein>
    <submittedName>
        <fullName evidence="2">Uncharacterized protein</fullName>
    </submittedName>
</protein>
<dbReference type="KEGG" id="gtr:GLOTRDRAFT_134269"/>
<accession>S7PQK0</accession>
<proteinExistence type="predicted"/>
<dbReference type="Proteomes" id="UP000030669">
    <property type="component" value="Unassembled WGS sequence"/>
</dbReference>
<evidence type="ECO:0000256" key="1">
    <source>
        <dbReference type="SAM" id="MobiDB-lite"/>
    </source>
</evidence>
<name>S7PQK0_GLOTA</name>
<sequence>PDTTYEPHDPFDDSDLEIPYLPFIYRFVFSPVDPLASDRLQLRRLALFHLTIGSNLPIWDDEPGHSNDNSGDHSRAHQGLESRVESGDDSGDDSDVDIPEFPSDDREDW</sequence>